<sequence>CSATMVNPTTALFVSGSSTLVVDVLPEILGADMYAE</sequence>
<evidence type="ECO:0000313" key="1">
    <source>
        <dbReference type="EMBL" id="GCA64978.1"/>
    </source>
</evidence>
<dbReference type="EMBL" id="BDIP01009286">
    <property type="protein sequence ID" value="GCA64978.1"/>
    <property type="molecule type" value="Genomic_DNA"/>
</dbReference>
<organism evidence="1 2">
    <name type="scientific">Kipferlia bialata</name>
    <dbReference type="NCBI Taxonomy" id="797122"/>
    <lineage>
        <taxon>Eukaryota</taxon>
        <taxon>Metamonada</taxon>
        <taxon>Carpediemonas-like organisms</taxon>
        <taxon>Kipferlia</taxon>
    </lineage>
</organism>
<evidence type="ECO:0000313" key="2">
    <source>
        <dbReference type="Proteomes" id="UP000265618"/>
    </source>
</evidence>
<keyword evidence="2" id="KW-1185">Reference proteome</keyword>
<dbReference type="Proteomes" id="UP000265618">
    <property type="component" value="Unassembled WGS sequence"/>
</dbReference>
<accession>A0A391P1U8</accession>
<protein>
    <submittedName>
        <fullName evidence="1">Uncharacterized protein</fullName>
    </submittedName>
</protein>
<dbReference type="AlphaFoldDB" id="A0A391P1U8"/>
<reference evidence="1 2" key="1">
    <citation type="journal article" date="2018" name="PLoS ONE">
        <title>The draft genome of Kipferlia bialata reveals reductive genome evolution in fornicate parasites.</title>
        <authorList>
            <person name="Tanifuji G."/>
            <person name="Takabayashi S."/>
            <person name="Kume K."/>
            <person name="Takagi M."/>
            <person name="Nakayama T."/>
            <person name="Kamikawa R."/>
            <person name="Inagaki Y."/>
            <person name="Hashimoto T."/>
        </authorList>
    </citation>
    <scope>NUCLEOTIDE SEQUENCE [LARGE SCALE GENOMIC DNA]</scope>
    <source>
        <strain evidence="1">NY0173</strain>
    </source>
</reference>
<name>A0A391P1U8_9EUKA</name>
<proteinExistence type="predicted"/>
<gene>
    <name evidence="1" type="ORF">KIPB_015916</name>
</gene>
<feature type="non-terminal residue" evidence="1">
    <location>
        <position position="1"/>
    </location>
</feature>
<comment type="caution">
    <text evidence="1">The sequence shown here is derived from an EMBL/GenBank/DDBJ whole genome shotgun (WGS) entry which is preliminary data.</text>
</comment>